<sequence length="114" mass="13182">MDEDATGTVSLQDFEAKLADERVIAYFNAMKLDVSDARKLFWLIDCDQSEAIEIDEFVVGCYTLQGESRQLDMKMMEWEVQVLRERFATFTRVVQDVLDRHDRVWVAATPPGSQ</sequence>
<protein>
    <recommendedName>
        <fullName evidence="3">Calmodulin</fullName>
    </recommendedName>
</protein>
<dbReference type="SUPFAM" id="SSF47473">
    <property type="entry name" value="EF-hand"/>
    <property type="match status" value="1"/>
</dbReference>
<name>A0A7S2I971_9DINO</name>
<dbReference type="AlphaFoldDB" id="A0A7S2I971"/>
<evidence type="ECO:0000313" key="2">
    <source>
        <dbReference type="EMBL" id="CAD9512069.1"/>
    </source>
</evidence>
<dbReference type="InterPro" id="IPR018247">
    <property type="entry name" value="EF_Hand_1_Ca_BS"/>
</dbReference>
<reference evidence="2" key="1">
    <citation type="submission" date="2021-01" db="EMBL/GenBank/DDBJ databases">
        <authorList>
            <person name="Corre E."/>
            <person name="Pelletier E."/>
            <person name="Niang G."/>
            <person name="Scheremetjew M."/>
            <person name="Finn R."/>
            <person name="Kale V."/>
            <person name="Holt S."/>
            <person name="Cochrane G."/>
            <person name="Meng A."/>
            <person name="Brown T."/>
            <person name="Cohen L."/>
        </authorList>
    </citation>
    <scope>NUCLEOTIDE SEQUENCE</scope>
    <source>
        <strain evidence="2">CCMP2222</strain>
    </source>
</reference>
<evidence type="ECO:0008006" key="3">
    <source>
        <dbReference type="Google" id="ProtNLM"/>
    </source>
</evidence>
<dbReference type="InterPro" id="IPR011992">
    <property type="entry name" value="EF-hand-dom_pair"/>
</dbReference>
<evidence type="ECO:0000256" key="1">
    <source>
        <dbReference type="ARBA" id="ARBA00022837"/>
    </source>
</evidence>
<gene>
    <name evidence="2" type="ORF">AAND1436_LOCUS39570</name>
</gene>
<dbReference type="PROSITE" id="PS00018">
    <property type="entry name" value="EF_HAND_1"/>
    <property type="match status" value="1"/>
</dbReference>
<keyword evidence="1" id="KW-0106">Calcium</keyword>
<accession>A0A7S2I971</accession>
<dbReference type="EMBL" id="HBGQ01082737">
    <property type="protein sequence ID" value="CAD9512069.1"/>
    <property type="molecule type" value="Transcribed_RNA"/>
</dbReference>
<organism evidence="2">
    <name type="scientific">Alexandrium andersonii</name>
    <dbReference type="NCBI Taxonomy" id="327968"/>
    <lineage>
        <taxon>Eukaryota</taxon>
        <taxon>Sar</taxon>
        <taxon>Alveolata</taxon>
        <taxon>Dinophyceae</taxon>
        <taxon>Gonyaulacales</taxon>
        <taxon>Pyrocystaceae</taxon>
        <taxon>Alexandrium</taxon>
    </lineage>
</organism>
<dbReference type="Gene3D" id="1.10.238.10">
    <property type="entry name" value="EF-hand"/>
    <property type="match status" value="1"/>
</dbReference>
<proteinExistence type="predicted"/>